<keyword evidence="2" id="KW-1003">Cell membrane</keyword>
<feature type="transmembrane region" description="Helical" evidence="7">
    <location>
        <begin position="181"/>
        <end position="199"/>
    </location>
</feature>
<feature type="transmembrane region" description="Helical" evidence="7">
    <location>
        <begin position="133"/>
        <end position="150"/>
    </location>
</feature>
<dbReference type="GO" id="GO:0016787">
    <property type="term" value="F:hydrolase activity"/>
    <property type="evidence" value="ECO:0007669"/>
    <property type="project" value="UniProtKB-KW"/>
</dbReference>
<feature type="domain" description="Phosphatidic acid phosphatase type 2/haloperoxidase" evidence="8">
    <location>
        <begin position="77"/>
        <end position="196"/>
    </location>
</feature>
<organism evidence="9 10">
    <name type="scientific">Pedobacter cryoconitis</name>
    <dbReference type="NCBI Taxonomy" id="188932"/>
    <lineage>
        <taxon>Bacteria</taxon>
        <taxon>Pseudomonadati</taxon>
        <taxon>Bacteroidota</taxon>
        <taxon>Sphingobacteriia</taxon>
        <taxon>Sphingobacteriales</taxon>
        <taxon>Sphingobacteriaceae</taxon>
        <taxon>Pedobacter</taxon>
    </lineage>
</organism>
<sequence>MIWKAVKHCPLFFAVLVSILMIGLISCALTSKLTSFNFLNFYHRPFLDVFFSYYTFIGDGLMCLLTIIVLLFLKRKKLSLALLLAFLGSGLIVQILKKLLHEPRPSLYFDQIGFKYSYFVIGIQKMQSASFPSGHSASAFAMCIVIALYFKDKRVSILCLFLALFAGYSRIYLAHHFLPDVMAGALIGSVSGLLTYYFTWHPADIYTKVNIDFKGR</sequence>
<keyword evidence="5 7" id="KW-1133">Transmembrane helix</keyword>
<dbReference type="SUPFAM" id="SSF48317">
    <property type="entry name" value="Acid phosphatase/Vanadium-dependent haloperoxidase"/>
    <property type="match status" value="1"/>
</dbReference>
<evidence type="ECO:0000259" key="8">
    <source>
        <dbReference type="SMART" id="SM00014"/>
    </source>
</evidence>
<dbReference type="Proteomes" id="UP000071561">
    <property type="component" value="Chromosome"/>
</dbReference>
<keyword evidence="6 7" id="KW-0472">Membrane</keyword>
<evidence type="ECO:0000256" key="4">
    <source>
        <dbReference type="ARBA" id="ARBA00022801"/>
    </source>
</evidence>
<evidence type="ECO:0000313" key="10">
    <source>
        <dbReference type="Proteomes" id="UP000071561"/>
    </source>
</evidence>
<gene>
    <name evidence="9" type="ORF">AY601_1634</name>
</gene>
<dbReference type="AlphaFoldDB" id="A0A127VBF5"/>
<dbReference type="EMBL" id="CP014504">
    <property type="protein sequence ID" value="AMP98549.1"/>
    <property type="molecule type" value="Genomic_DNA"/>
</dbReference>
<dbReference type="PATRIC" id="fig|188932.3.peg.1701"/>
<keyword evidence="4" id="KW-0378">Hydrolase</keyword>
<evidence type="ECO:0000256" key="3">
    <source>
        <dbReference type="ARBA" id="ARBA00022692"/>
    </source>
</evidence>
<dbReference type="KEGG" id="pcm:AY601_1634"/>
<evidence type="ECO:0000256" key="2">
    <source>
        <dbReference type="ARBA" id="ARBA00022475"/>
    </source>
</evidence>
<feature type="transmembrane region" description="Helical" evidence="7">
    <location>
        <begin position="51"/>
        <end position="73"/>
    </location>
</feature>
<dbReference type="Gene3D" id="1.20.144.10">
    <property type="entry name" value="Phosphatidic acid phosphatase type 2/haloperoxidase"/>
    <property type="match status" value="2"/>
</dbReference>
<dbReference type="PANTHER" id="PTHR14969">
    <property type="entry name" value="SPHINGOSINE-1-PHOSPHATE PHOSPHOHYDROLASE"/>
    <property type="match status" value="1"/>
</dbReference>
<dbReference type="SMART" id="SM00014">
    <property type="entry name" value="acidPPc"/>
    <property type="match status" value="1"/>
</dbReference>
<dbReference type="GO" id="GO:0005886">
    <property type="term" value="C:plasma membrane"/>
    <property type="evidence" value="ECO:0007669"/>
    <property type="project" value="UniProtKB-SubCell"/>
</dbReference>
<comment type="subcellular location">
    <subcellularLocation>
        <location evidence="1">Cell membrane</location>
        <topology evidence="1">Multi-pass membrane protein</topology>
    </subcellularLocation>
</comment>
<dbReference type="InterPro" id="IPR036938">
    <property type="entry name" value="PAP2/HPO_sf"/>
</dbReference>
<keyword evidence="3 7" id="KW-0812">Transmembrane</keyword>
<evidence type="ECO:0000256" key="7">
    <source>
        <dbReference type="SAM" id="Phobius"/>
    </source>
</evidence>
<evidence type="ECO:0000256" key="6">
    <source>
        <dbReference type="ARBA" id="ARBA00023136"/>
    </source>
</evidence>
<protein>
    <recommendedName>
        <fullName evidence="8">Phosphatidic acid phosphatase type 2/haloperoxidase domain-containing protein</fullName>
    </recommendedName>
</protein>
<dbReference type="Pfam" id="PF01569">
    <property type="entry name" value="PAP2"/>
    <property type="match status" value="1"/>
</dbReference>
<dbReference type="PANTHER" id="PTHR14969:SF62">
    <property type="entry name" value="DECAPRENYLPHOSPHORYL-5-PHOSPHORIBOSE PHOSPHATASE RV3807C-RELATED"/>
    <property type="match status" value="1"/>
</dbReference>
<feature type="transmembrane region" description="Helical" evidence="7">
    <location>
        <begin position="80"/>
        <end position="100"/>
    </location>
</feature>
<dbReference type="RefSeq" id="WP_198163643.1">
    <property type="nucleotide sequence ID" value="NZ_CP014504.1"/>
</dbReference>
<keyword evidence="10" id="KW-1185">Reference proteome</keyword>
<dbReference type="InterPro" id="IPR000326">
    <property type="entry name" value="PAP2/HPO"/>
</dbReference>
<feature type="transmembrane region" description="Helical" evidence="7">
    <location>
        <begin position="12"/>
        <end position="31"/>
    </location>
</feature>
<proteinExistence type="predicted"/>
<accession>A0A127VBF5</accession>
<name>A0A127VBF5_9SPHI</name>
<reference evidence="9 10" key="1">
    <citation type="submission" date="2016-03" db="EMBL/GenBank/DDBJ databases">
        <title>Complete genome sequence of Pedobacter cryoconitis PAMC 27485.</title>
        <authorList>
            <person name="Lee J."/>
            <person name="Kim O.-S."/>
        </authorList>
    </citation>
    <scope>NUCLEOTIDE SEQUENCE [LARGE SCALE GENOMIC DNA]</scope>
    <source>
        <strain evidence="9 10">PAMC 27485</strain>
    </source>
</reference>
<dbReference type="PROSITE" id="PS51257">
    <property type="entry name" value="PROKAR_LIPOPROTEIN"/>
    <property type="match status" value="1"/>
</dbReference>
<evidence type="ECO:0000256" key="5">
    <source>
        <dbReference type="ARBA" id="ARBA00022989"/>
    </source>
</evidence>
<feature type="transmembrane region" description="Helical" evidence="7">
    <location>
        <begin position="157"/>
        <end position="175"/>
    </location>
</feature>
<evidence type="ECO:0000256" key="1">
    <source>
        <dbReference type="ARBA" id="ARBA00004651"/>
    </source>
</evidence>
<evidence type="ECO:0000313" key="9">
    <source>
        <dbReference type="EMBL" id="AMP98549.1"/>
    </source>
</evidence>